<feature type="region of interest" description="Disordered" evidence="1">
    <location>
        <begin position="131"/>
        <end position="205"/>
    </location>
</feature>
<dbReference type="RefSeq" id="WP_187793255.1">
    <property type="nucleotide sequence ID" value="NZ_JACOQL010000002.1"/>
</dbReference>
<feature type="domain" description="FHA" evidence="2">
    <location>
        <begin position="28"/>
        <end position="78"/>
    </location>
</feature>
<gene>
    <name evidence="3" type="primary">tagH</name>
    <name evidence="3" type="ORF">H4P12_08780</name>
</gene>
<protein>
    <submittedName>
        <fullName evidence="3">Type VI secretion system-associated FHA domain protein TagH</fullName>
    </submittedName>
</protein>
<dbReference type="InterPro" id="IPR000253">
    <property type="entry name" value="FHA_dom"/>
</dbReference>
<organism evidence="3 4">
    <name type="scientific">Paracoccus amoyensis</name>
    <dbReference type="NCBI Taxonomy" id="2760093"/>
    <lineage>
        <taxon>Bacteria</taxon>
        <taxon>Pseudomonadati</taxon>
        <taxon>Pseudomonadota</taxon>
        <taxon>Alphaproteobacteria</taxon>
        <taxon>Rhodobacterales</taxon>
        <taxon>Paracoccaceae</taxon>
        <taxon>Paracoccus</taxon>
    </lineage>
</organism>
<dbReference type="NCBIfam" id="TIGR03354">
    <property type="entry name" value="VI_FHA"/>
    <property type="match status" value="1"/>
</dbReference>
<dbReference type="Pfam" id="PF00498">
    <property type="entry name" value="FHA"/>
    <property type="match status" value="1"/>
</dbReference>
<keyword evidence="4" id="KW-1185">Reference proteome</keyword>
<dbReference type="AlphaFoldDB" id="A0A926JB72"/>
<dbReference type="InterPro" id="IPR017735">
    <property type="entry name" value="T6SS_FHA"/>
</dbReference>
<dbReference type="Pfam" id="PF20232">
    <property type="entry name" value="T6SS_FHA_C"/>
    <property type="match status" value="1"/>
</dbReference>
<evidence type="ECO:0000313" key="3">
    <source>
        <dbReference type="EMBL" id="MBC9246806.1"/>
    </source>
</evidence>
<accession>A0A926JB72</accession>
<sequence length="413" mass="44142">MSLTLQIENFHVLDDGGPVSVLVPETGLQIGRRSGMGWVLPDASRYISGHHLDVAFDGKRWWLRDVSTNGTFLQGHRHRLDGPHALSHGDRFQVGQYLIVAIFDMPQGGAVMSPASLPEHRVDRVVDEVSGDDPWAVEGGASPPIDVSPVDRAARMPDFSDDFIDLPQPPPVAEPDPRDASLAPQAGTGPLQQLGGPQVSPQNIPGKAKEPIAAPDKAEPFLLGFCAGIGLEPGAAATVDPEQFGRAVGETLRVVSHQLMAALHDRAAARHFTRSGERTMRGATDNNPLKFMPDGPQALDALFLRPRAGFLTGAAGFDEALGDLRRHQGALFAALQPALIALLEDLDPDKIEADIKGGGLVGNRKAKAWDGFVARWDAKTASENGILDEFIRLFAAAYRKADEQGGSGVSGDR</sequence>
<dbReference type="InterPro" id="IPR008984">
    <property type="entry name" value="SMAD_FHA_dom_sf"/>
</dbReference>
<evidence type="ECO:0000259" key="2">
    <source>
        <dbReference type="PROSITE" id="PS50006"/>
    </source>
</evidence>
<dbReference type="Proteomes" id="UP000608594">
    <property type="component" value="Unassembled WGS sequence"/>
</dbReference>
<dbReference type="InterPro" id="IPR046883">
    <property type="entry name" value="T6SS_FHA_C"/>
</dbReference>
<name>A0A926JB72_9RHOB</name>
<proteinExistence type="predicted"/>
<dbReference type="Gene3D" id="2.60.200.20">
    <property type="match status" value="1"/>
</dbReference>
<reference evidence="3" key="1">
    <citation type="submission" date="2020-08" db="EMBL/GenBank/DDBJ databases">
        <title>Paracoccus amoyensis sp. nov., isolated from the surface seawater at coast of Xiamen, Fujian.</title>
        <authorList>
            <person name="Lyu L."/>
        </authorList>
    </citation>
    <scope>NUCLEOTIDE SEQUENCE</scope>
    <source>
        <strain evidence="3">11-3</strain>
    </source>
</reference>
<evidence type="ECO:0000256" key="1">
    <source>
        <dbReference type="SAM" id="MobiDB-lite"/>
    </source>
</evidence>
<evidence type="ECO:0000313" key="4">
    <source>
        <dbReference type="Proteomes" id="UP000608594"/>
    </source>
</evidence>
<dbReference type="CDD" id="cd00060">
    <property type="entry name" value="FHA"/>
    <property type="match status" value="1"/>
</dbReference>
<dbReference type="EMBL" id="JACOQL010000002">
    <property type="protein sequence ID" value="MBC9246806.1"/>
    <property type="molecule type" value="Genomic_DNA"/>
</dbReference>
<dbReference type="SUPFAM" id="SSF49879">
    <property type="entry name" value="SMAD/FHA domain"/>
    <property type="match status" value="1"/>
</dbReference>
<feature type="compositionally biased region" description="Low complexity" evidence="1">
    <location>
        <begin position="184"/>
        <end position="202"/>
    </location>
</feature>
<dbReference type="PROSITE" id="PS50006">
    <property type="entry name" value="FHA_DOMAIN"/>
    <property type="match status" value="1"/>
</dbReference>
<dbReference type="SMART" id="SM00240">
    <property type="entry name" value="FHA"/>
    <property type="match status" value="1"/>
</dbReference>
<comment type="caution">
    <text evidence="3">The sequence shown here is derived from an EMBL/GenBank/DDBJ whole genome shotgun (WGS) entry which is preliminary data.</text>
</comment>